<keyword evidence="4" id="KW-0804">Transcription</keyword>
<dbReference type="InterPro" id="IPR001471">
    <property type="entry name" value="AP2/ERF_dom"/>
</dbReference>
<dbReference type="GO" id="GO:0003700">
    <property type="term" value="F:DNA-binding transcription factor activity"/>
    <property type="evidence" value="ECO:0007669"/>
    <property type="project" value="InterPro"/>
</dbReference>
<gene>
    <name evidence="8" type="ORF">Vbra_22480</name>
</gene>
<dbReference type="OrthoDB" id="378672at2759"/>
<evidence type="ECO:0000259" key="7">
    <source>
        <dbReference type="Pfam" id="PF00847"/>
    </source>
</evidence>
<dbReference type="AlphaFoldDB" id="A0A0G4EQW6"/>
<dbReference type="VEuPathDB" id="CryptoDB:Vbra_22480"/>
<keyword evidence="3" id="KW-0238">DNA-binding</keyword>
<dbReference type="GO" id="GO:0005634">
    <property type="term" value="C:nucleus"/>
    <property type="evidence" value="ECO:0007669"/>
    <property type="project" value="UniProtKB-SubCell"/>
</dbReference>
<dbReference type="Proteomes" id="UP000041254">
    <property type="component" value="Unassembled WGS sequence"/>
</dbReference>
<evidence type="ECO:0000256" key="6">
    <source>
        <dbReference type="SAM" id="MobiDB-lite"/>
    </source>
</evidence>
<feature type="compositionally biased region" description="Basic and acidic residues" evidence="6">
    <location>
        <begin position="82"/>
        <end position="116"/>
    </location>
</feature>
<evidence type="ECO:0000313" key="8">
    <source>
        <dbReference type="EMBL" id="CEL99841.1"/>
    </source>
</evidence>
<sequence length="440" mass="48591">MERIGRAAVKKKTAQQSGVKGVHYHKTKNAWKASWQVEGKRKSKSFSVREHGFDRAKALAIKHRHAMVQRHYTPEDDLMSADDGRDDGPVRPRDDRAPQRRDGGVRGRGQIDRSARPDTNQPPPRRDNRLHRNSSPDIEAPSWLQKNPPATPPTDHTASRGPRVTPVQRGHLIRHFYQQLEALGRAHPDTPLCLRFRSGSALTQLAVEVVLPGTPVQSVPLSAATREAMGAAIDAAWACRQQEMDMDGTEDQQPMTHAQRMVLCRVYGQVGDNIGAMLAAVPSLSFASIDSFVRRELPGMQQARSCGLCWQDGGFRVRLPSSEGEDGEDRILDVPMVDLSSRSAVIAAFRRAVEELNRLSTVSEGEAAAPLDISWLDDISPHGCNRPQTLRRSSRARRKPMPPPSLSEGPSDHTPDNDDPMPAPHSAPAPPQRQVCTSCQ</sequence>
<dbReference type="EMBL" id="CDMY01000290">
    <property type="protein sequence ID" value="CEL99841.1"/>
    <property type="molecule type" value="Genomic_DNA"/>
</dbReference>
<proteinExistence type="predicted"/>
<evidence type="ECO:0000256" key="5">
    <source>
        <dbReference type="ARBA" id="ARBA00023242"/>
    </source>
</evidence>
<protein>
    <recommendedName>
        <fullName evidence="7">AP2/ERF domain-containing protein</fullName>
    </recommendedName>
</protein>
<dbReference type="InParanoid" id="A0A0G4EQW6"/>
<dbReference type="Pfam" id="PF00847">
    <property type="entry name" value="AP2"/>
    <property type="match status" value="1"/>
</dbReference>
<feature type="compositionally biased region" description="Pro residues" evidence="6">
    <location>
        <begin position="421"/>
        <end position="431"/>
    </location>
</feature>
<organism evidence="8 9">
    <name type="scientific">Vitrella brassicaformis (strain CCMP3155)</name>
    <dbReference type="NCBI Taxonomy" id="1169540"/>
    <lineage>
        <taxon>Eukaryota</taxon>
        <taxon>Sar</taxon>
        <taxon>Alveolata</taxon>
        <taxon>Colpodellida</taxon>
        <taxon>Vitrellaceae</taxon>
        <taxon>Vitrella</taxon>
    </lineage>
</organism>
<keyword evidence="9" id="KW-1185">Reference proteome</keyword>
<evidence type="ECO:0000256" key="3">
    <source>
        <dbReference type="ARBA" id="ARBA00023125"/>
    </source>
</evidence>
<keyword evidence="2" id="KW-0805">Transcription regulation</keyword>
<evidence type="ECO:0000256" key="4">
    <source>
        <dbReference type="ARBA" id="ARBA00023163"/>
    </source>
</evidence>
<reference evidence="8 9" key="1">
    <citation type="submission" date="2014-11" db="EMBL/GenBank/DDBJ databases">
        <authorList>
            <person name="Zhu J."/>
            <person name="Qi W."/>
            <person name="Song R."/>
        </authorList>
    </citation>
    <scope>NUCLEOTIDE SEQUENCE [LARGE SCALE GENOMIC DNA]</scope>
</reference>
<comment type="subcellular location">
    <subcellularLocation>
        <location evidence="1">Nucleus</location>
    </subcellularLocation>
</comment>
<keyword evidence="5" id="KW-0539">Nucleus</keyword>
<feature type="region of interest" description="Disordered" evidence="6">
    <location>
        <begin position="71"/>
        <end position="164"/>
    </location>
</feature>
<evidence type="ECO:0000256" key="2">
    <source>
        <dbReference type="ARBA" id="ARBA00023015"/>
    </source>
</evidence>
<dbReference type="GO" id="GO:0003677">
    <property type="term" value="F:DNA binding"/>
    <property type="evidence" value="ECO:0007669"/>
    <property type="project" value="UniProtKB-KW"/>
</dbReference>
<evidence type="ECO:0000313" key="9">
    <source>
        <dbReference type="Proteomes" id="UP000041254"/>
    </source>
</evidence>
<dbReference type="Gene3D" id="1.20.5.2050">
    <property type="match status" value="1"/>
</dbReference>
<dbReference type="PhylomeDB" id="A0A0G4EQW6"/>
<name>A0A0G4EQW6_VITBC</name>
<accession>A0A0G4EQW6</accession>
<evidence type="ECO:0000256" key="1">
    <source>
        <dbReference type="ARBA" id="ARBA00004123"/>
    </source>
</evidence>
<feature type="region of interest" description="Disordered" evidence="6">
    <location>
        <begin position="382"/>
        <end position="440"/>
    </location>
</feature>
<feature type="domain" description="AP2/ERF" evidence="7">
    <location>
        <begin position="17"/>
        <end position="69"/>
    </location>
</feature>